<proteinExistence type="predicted"/>
<feature type="region of interest" description="Disordered" evidence="1">
    <location>
        <begin position="305"/>
        <end position="332"/>
    </location>
</feature>
<dbReference type="InParanoid" id="A0A0C3G692"/>
<reference evidence="3" key="2">
    <citation type="submission" date="2015-01" db="EMBL/GenBank/DDBJ databases">
        <title>Evolutionary Origins and Diversification of the Mycorrhizal Mutualists.</title>
        <authorList>
            <consortium name="DOE Joint Genome Institute"/>
            <consortium name="Mycorrhizal Genomics Consortium"/>
            <person name="Kohler A."/>
            <person name="Kuo A."/>
            <person name="Nagy L.G."/>
            <person name="Floudas D."/>
            <person name="Copeland A."/>
            <person name="Barry K.W."/>
            <person name="Cichocki N."/>
            <person name="Veneault-Fourrey C."/>
            <person name="LaButti K."/>
            <person name="Lindquist E.A."/>
            <person name="Lipzen A."/>
            <person name="Lundell T."/>
            <person name="Morin E."/>
            <person name="Murat C."/>
            <person name="Riley R."/>
            <person name="Ohm R."/>
            <person name="Sun H."/>
            <person name="Tunlid A."/>
            <person name="Henrissat B."/>
            <person name="Grigoriev I.V."/>
            <person name="Hibbett D.S."/>
            <person name="Martin F."/>
        </authorList>
    </citation>
    <scope>NUCLEOTIDE SEQUENCE [LARGE SCALE GENOMIC DNA]</scope>
    <source>
        <strain evidence="3">F 1598</strain>
    </source>
</reference>
<name>A0A0C3G692_PILCF</name>
<dbReference type="AlphaFoldDB" id="A0A0C3G692"/>
<evidence type="ECO:0000313" key="2">
    <source>
        <dbReference type="EMBL" id="KIM91760.1"/>
    </source>
</evidence>
<accession>A0A0C3G692</accession>
<dbReference type="EMBL" id="KN832971">
    <property type="protein sequence ID" value="KIM91760.1"/>
    <property type="molecule type" value="Genomic_DNA"/>
</dbReference>
<dbReference type="Proteomes" id="UP000054166">
    <property type="component" value="Unassembled WGS sequence"/>
</dbReference>
<evidence type="ECO:0000313" key="3">
    <source>
        <dbReference type="Proteomes" id="UP000054166"/>
    </source>
</evidence>
<dbReference type="OrthoDB" id="2688546at2759"/>
<reference evidence="2 3" key="1">
    <citation type="submission" date="2014-04" db="EMBL/GenBank/DDBJ databases">
        <authorList>
            <consortium name="DOE Joint Genome Institute"/>
            <person name="Kuo A."/>
            <person name="Tarkka M."/>
            <person name="Buscot F."/>
            <person name="Kohler A."/>
            <person name="Nagy L.G."/>
            <person name="Floudas D."/>
            <person name="Copeland A."/>
            <person name="Barry K.W."/>
            <person name="Cichocki N."/>
            <person name="Veneault-Fourrey C."/>
            <person name="LaButti K."/>
            <person name="Lindquist E.A."/>
            <person name="Lipzen A."/>
            <person name="Lundell T."/>
            <person name="Morin E."/>
            <person name="Murat C."/>
            <person name="Sun H."/>
            <person name="Tunlid A."/>
            <person name="Henrissat B."/>
            <person name="Grigoriev I.V."/>
            <person name="Hibbett D.S."/>
            <person name="Martin F."/>
            <person name="Nordberg H.P."/>
            <person name="Cantor M.N."/>
            <person name="Hua S.X."/>
        </authorList>
    </citation>
    <scope>NUCLEOTIDE SEQUENCE [LARGE SCALE GENOMIC DNA]</scope>
    <source>
        <strain evidence="2 3">F 1598</strain>
    </source>
</reference>
<feature type="region of interest" description="Disordered" evidence="1">
    <location>
        <begin position="149"/>
        <end position="268"/>
    </location>
</feature>
<organism evidence="2 3">
    <name type="scientific">Piloderma croceum (strain F 1598)</name>
    <dbReference type="NCBI Taxonomy" id="765440"/>
    <lineage>
        <taxon>Eukaryota</taxon>
        <taxon>Fungi</taxon>
        <taxon>Dikarya</taxon>
        <taxon>Basidiomycota</taxon>
        <taxon>Agaricomycotina</taxon>
        <taxon>Agaricomycetes</taxon>
        <taxon>Agaricomycetidae</taxon>
        <taxon>Atheliales</taxon>
        <taxon>Atheliaceae</taxon>
        <taxon>Piloderma</taxon>
    </lineage>
</organism>
<protein>
    <submittedName>
        <fullName evidence="2">Uncharacterized protein</fullName>
    </submittedName>
</protein>
<keyword evidence="3" id="KW-1185">Reference proteome</keyword>
<feature type="compositionally biased region" description="Polar residues" evidence="1">
    <location>
        <begin position="218"/>
        <end position="250"/>
    </location>
</feature>
<feature type="region of interest" description="Disordered" evidence="1">
    <location>
        <begin position="279"/>
        <end position="298"/>
    </location>
</feature>
<dbReference type="HOGENOM" id="CLU_909627_0_0_1"/>
<evidence type="ECO:0000256" key="1">
    <source>
        <dbReference type="SAM" id="MobiDB-lite"/>
    </source>
</evidence>
<sequence length="332" mass="35449">MGYIEDENGQVIDGHRASVMPKWQQHSGDIGDCTVKKIQLESNQPTTGGDAQPQETVNHVIVFALVVLDKESPCPLPKSHKVTPPSNPPHLKWSTVGIPDINTVDPRTPLGVTQHAQKSTTSTGVLMPESHVDPDASRAALCPQISTNTIPNVNTFGPNPPASDVTRDLQPFTNAMPSSDVVDPNPPSPKAAQHPSTSVMPSLDMVDPKPPLLDTIASKAQSNSSADISTLSTVETTGDGSFISSIPSDRSPSEKKKSSVILHPGPANTARNICARKWKESHPRGTTAEFKTHYDNLSSEDRQEYEKLVADMKNSSTAGSSGRAKRGTMGSS</sequence>
<gene>
    <name evidence="2" type="ORF">PILCRDRAFT_873</name>
</gene>